<dbReference type="InterPro" id="IPR042099">
    <property type="entry name" value="ANL_N_sf"/>
</dbReference>
<evidence type="ECO:0000313" key="3">
    <source>
        <dbReference type="Proteomes" id="UP000294958"/>
    </source>
</evidence>
<proteinExistence type="predicted"/>
<comment type="caution">
    <text evidence="2">The sequence shown here is derived from an EMBL/GenBank/DDBJ whole genome shotgun (WGS) entry which is preliminary data.</text>
</comment>
<organism evidence="2 3">
    <name type="scientific">Aquamicrobium defluvii</name>
    <dbReference type="NCBI Taxonomy" id="69279"/>
    <lineage>
        <taxon>Bacteria</taxon>
        <taxon>Pseudomonadati</taxon>
        <taxon>Pseudomonadota</taxon>
        <taxon>Alphaproteobacteria</taxon>
        <taxon>Hyphomicrobiales</taxon>
        <taxon>Phyllobacteriaceae</taxon>
        <taxon>Aquamicrobium</taxon>
    </lineage>
</organism>
<dbReference type="RefSeq" id="WP_280960267.1">
    <property type="nucleotide sequence ID" value="NZ_SNZF01000051.1"/>
</dbReference>
<feature type="non-terminal residue" evidence="2">
    <location>
        <position position="72"/>
    </location>
</feature>
<dbReference type="Proteomes" id="UP000294958">
    <property type="component" value="Unassembled WGS sequence"/>
</dbReference>
<evidence type="ECO:0000259" key="1">
    <source>
        <dbReference type="Pfam" id="PF16177"/>
    </source>
</evidence>
<evidence type="ECO:0000313" key="2">
    <source>
        <dbReference type="EMBL" id="TDR29033.1"/>
    </source>
</evidence>
<dbReference type="EMBL" id="SNZF01000051">
    <property type="protein sequence ID" value="TDR29033.1"/>
    <property type="molecule type" value="Genomic_DNA"/>
</dbReference>
<sequence length="72" mass="8489">MSKGIVYRVQPSWKRAGTLDNETYLRWYAESVSDPDAFWGAHGRRIDWFRPYTVVKNASFEGEVSIRWFEDG</sequence>
<gene>
    <name evidence="2" type="ORF">DES43_1511</name>
</gene>
<reference evidence="2 3" key="1">
    <citation type="submission" date="2019-03" db="EMBL/GenBank/DDBJ databases">
        <title>Genomic Encyclopedia of Type Strains, Phase IV (KMG-IV): sequencing the most valuable type-strain genomes for metagenomic binning, comparative biology and taxonomic classification.</title>
        <authorList>
            <person name="Goeker M."/>
        </authorList>
    </citation>
    <scope>NUCLEOTIDE SEQUENCE [LARGE SCALE GENOMIC DNA]</scope>
    <source>
        <strain evidence="2 3">DSM 11603</strain>
    </source>
</reference>
<keyword evidence="3" id="KW-1185">Reference proteome</keyword>
<dbReference type="AlphaFoldDB" id="A0A4R6Y5X4"/>
<dbReference type="Gene3D" id="3.40.50.12780">
    <property type="entry name" value="N-terminal domain of ligase-like"/>
    <property type="match status" value="1"/>
</dbReference>
<dbReference type="InterPro" id="IPR032387">
    <property type="entry name" value="ACAS_N"/>
</dbReference>
<accession>A0A4R6Y5X4</accession>
<protein>
    <submittedName>
        <fullName evidence="2">Acetyl-CoA synthetase-like protein</fullName>
    </submittedName>
</protein>
<feature type="domain" description="Acetyl-coenzyme A synthetase N-terminal" evidence="1">
    <location>
        <begin position="24"/>
        <end position="72"/>
    </location>
</feature>
<dbReference type="Pfam" id="PF16177">
    <property type="entry name" value="ACAS_N"/>
    <property type="match status" value="1"/>
</dbReference>
<name>A0A4R6Y5X4_9HYPH</name>